<accession>A0ABT3RF41</accession>
<evidence type="ECO:0008006" key="4">
    <source>
        <dbReference type="Google" id="ProtNLM"/>
    </source>
</evidence>
<feature type="transmembrane region" description="Helical" evidence="1">
    <location>
        <begin position="12"/>
        <end position="35"/>
    </location>
</feature>
<evidence type="ECO:0000313" key="2">
    <source>
        <dbReference type="EMBL" id="MCX2740131.1"/>
    </source>
</evidence>
<comment type="caution">
    <text evidence="2">The sequence shown here is derived from an EMBL/GenBank/DDBJ whole genome shotgun (WGS) entry which is preliminary data.</text>
</comment>
<keyword evidence="3" id="KW-1185">Reference proteome</keyword>
<evidence type="ECO:0000256" key="1">
    <source>
        <dbReference type="SAM" id="Phobius"/>
    </source>
</evidence>
<protein>
    <recommendedName>
        <fullName evidence="4">PH domain-containing protein</fullName>
    </recommendedName>
</protein>
<feature type="transmembrane region" description="Helical" evidence="1">
    <location>
        <begin position="189"/>
        <end position="207"/>
    </location>
</feature>
<sequence>MSSVFRTRFNYKLYFLLLLVLPFLLGLYAGISTLLDNIKSGNYFDDFGLTIVMPVLVISFICYTFYFYISKSPQIEIDGKGIRIGNESIDFAEIKKIRVRSKHTTYFLIMSYDYVEASSIVLKTGTEYTIFVEHYWNGSLIRTNLSNLSNFLKGQTSSFRVSTTTFTQEESLQFYLEDFQEYRQPPYKFANYYIFSPLVLLLIYVAIFLEAPFILRGIFLVLALAFYFILVRQSHYFLLGENHLIVKNYLFPWWRKPFLIKGINHVTTETQPKQETALKVITTDFRIHRFQSGLMNDSMFSSLISAIKAKRKAKLGVSTQV</sequence>
<reference evidence="2 3" key="1">
    <citation type="submission" date="2022-11" db="EMBL/GenBank/DDBJ databases">
        <title>The characterization of three novel Bacteroidetes species and genomic analysis of their roles in tidal elemental geochemical cycles.</title>
        <authorList>
            <person name="Ma K.-J."/>
        </authorList>
    </citation>
    <scope>NUCLEOTIDE SEQUENCE [LARGE SCALE GENOMIC DNA]</scope>
    <source>
        <strain evidence="2 3">M82</strain>
    </source>
</reference>
<feature type="transmembrane region" description="Helical" evidence="1">
    <location>
        <begin position="213"/>
        <end position="231"/>
    </location>
</feature>
<proteinExistence type="predicted"/>
<dbReference type="EMBL" id="JAPFQO010000006">
    <property type="protein sequence ID" value="MCX2740131.1"/>
    <property type="molecule type" value="Genomic_DNA"/>
</dbReference>
<keyword evidence="1" id="KW-1133">Transmembrane helix</keyword>
<keyword evidence="1" id="KW-0812">Transmembrane</keyword>
<keyword evidence="1" id="KW-0472">Membrane</keyword>
<organism evidence="2 3">
    <name type="scientific">Pontibacter anaerobius</name>
    <dbReference type="NCBI Taxonomy" id="2993940"/>
    <lineage>
        <taxon>Bacteria</taxon>
        <taxon>Pseudomonadati</taxon>
        <taxon>Bacteroidota</taxon>
        <taxon>Cytophagia</taxon>
        <taxon>Cytophagales</taxon>
        <taxon>Hymenobacteraceae</taxon>
        <taxon>Pontibacter</taxon>
    </lineage>
</organism>
<evidence type="ECO:0000313" key="3">
    <source>
        <dbReference type="Proteomes" id="UP001207228"/>
    </source>
</evidence>
<name>A0ABT3RF41_9BACT</name>
<dbReference type="Proteomes" id="UP001207228">
    <property type="component" value="Unassembled WGS sequence"/>
</dbReference>
<gene>
    <name evidence="2" type="ORF">OO017_09260</name>
</gene>
<feature type="transmembrane region" description="Helical" evidence="1">
    <location>
        <begin position="47"/>
        <end position="69"/>
    </location>
</feature>
<dbReference type="RefSeq" id="WP_266052198.1">
    <property type="nucleotide sequence ID" value="NZ_JAPFQO010000006.1"/>
</dbReference>